<keyword evidence="1" id="KW-1133">Transmembrane helix</keyword>
<feature type="transmembrane region" description="Helical" evidence="1">
    <location>
        <begin position="159"/>
        <end position="179"/>
    </location>
</feature>
<proteinExistence type="predicted"/>
<gene>
    <name evidence="2" type="ORF">EDD61_1219</name>
</gene>
<keyword evidence="1" id="KW-0472">Membrane</keyword>
<name>A0A4R3T2E8_9FIRM</name>
<organism evidence="2 3">
    <name type="scientific">Longicatena caecimuris</name>
    <dbReference type="NCBI Taxonomy" id="1796635"/>
    <lineage>
        <taxon>Bacteria</taxon>
        <taxon>Bacillati</taxon>
        <taxon>Bacillota</taxon>
        <taxon>Erysipelotrichia</taxon>
        <taxon>Erysipelotrichales</taxon>
        <taxon>Erysipelotrichaceae</taxon>
        <taxon>Longicatena</taxon>
    </lineage>
</organism>
<reference evidence="2 3" key="1">
    <citation type="submission" date="2019-03" db="EMBL/GenBank/DDBJ databases">
        <title>Genomic Encyclopedia of Type Strains, Phase IV (KMG-IV): sequencing the most valuable type-strain genomes for metagenomic binning, comparative biology and taxonomic classification.</title>
        <authorList>
            <person name="Goeker M."/>
        </authorList>
    </citation>
    <scope>NUCLEOTIDE SEQUENCE [LARGE SCALE GENOMIC DNA]</scope>
    <source>
        <strain evidence="2 3">DSM 29481</strain>
    </source>
</reference>
<accession>A0A4R3T2E8</accession>
<keyword evidence="1" id="KW-0812">Transmembrane</keyword>
<dbReference type="RefSeq" id="WP_132225422.1">
    <property type="nucleotide sequence ID" value="NZ_JADPGE010000048.1"/>
</dbReference>
<sequence>MNILSVTSFQLFYQTMLNIVFVWFCYRCLTFKGKLWQYGIFALIFMICDTLPFLSSDRVVRSLIAYTLMFGFVIFLFKDQFKYQLFVMITYLMILFLPEFLFDFVVMYGFHIDILTILLEQPWVYGICFLITWGFAYLVQKILRSYFLTTPPQNPEYLLLLCASGMFTIFLAPVFYLLCCPKNEINYFITGIVQSVFFIIFCYEAHHVSLMYQRQEKVKASYASYELLLRNCEDNRMYQHVLHHDLQNYMETAHMLLHQEEQHGSIFKEE</sequence>
<dbReference type="Proteomes" id="UP000295773">
    <property type="component" value="Unassembled WGS sequence"/>
</dbReference>
<comment type="caution">
    <text evidence="2">The sequence shown here is derived from an EMBL/GenBank/DDBJ whole genome shotgun (WGS) entry which is preliminary data.</text>
</comment>
<protein>
    <submittedName>
        <fullName evidence="2">Uncharacterized protein</fullName>
    </submittedName>
</protein>
<keyword evidence="3" id="KW-1185">Reference proteome</keyword>
<dbReference type="AlphaFoldDB" id="A0A4R3T2E8"/>
<feature type="transmembrane region" description="Helical" evidence="1">
    <location>
        <begin position="12"/>
        <end position="29"/>
    </location>
</feature>
<feature type="transmembrane region" description="Helical" evidence="1">
    <location>
        <begin position="36"/>
        <end position="54"/>
    </location>
</feature>
<feature type="transmembrane region" description="Helical" evidence="1">
    <location>
        <begin position="60"/>
        <end position="77"/>
    </location>
</feature>
<evidence type="ECO:0000313" key="2">
    <source>
        <dbReference type="EMBL" id="TCU55678.1"/>
    </source>
</evidence>
<dbReference type="EMBL" id="SMBP01000021">
    <property type="protein sequence ID" value="TCU55678.1"/>
    <property type="molecule type" value="Genomic_DNA"/>
</dbReference>
<feature type="transmembrane region" description="Helical" evidence="1">
    <location>
        <begin position="122"/>
        <end position="139"/>
    </location>
</feature>
<feature type="transmembrane region" description="Helical" evidence="1">
    <location>
        <begin position="89"/>
        <end position="110"/>
    </location>
</feature>
<evidence type="ECO:0000313" key="3">
    <source>
        <dbReference type="Proteomes" id="UP000295773"/>
    </source>
</evidence>
<feature type="transmembrane region" description="Helical" evidence="1">
    <location>
        <begin position="185"/>
        <end position="205"/>
    </location>
</feature>
<evidence type="ECO:0000256" key="1">
    <source>
        <dbReference type="SAM" id="Phobius"/>
    </source>
</evidence>